<keyword evidence="2" id="KW-1185">Reference proteome</keyword>
<organism evidence="1 2">
    <name type="scientific">Leucogyrophana mollusca</name>
    <dbReference type="NCBI Taxonomy" id="85980"/>
    <lineage>
        <taxon>Eukaryota</taxon>
        <taxon>Fungi</taxon>
        <taxon>Dikarya</taxon>
        <taxon>Basidiomycota</taxon>
        <taxon>Agaricomycotina</taxon>
        <taxon>Agaricomycetes</taxon>
        <taxon>Agaricomycetidae</taxon>
        <taxon>Boletales</taxon>
        <taxon>Boletales incertae sedis</taxon>
        <taxon>Leucogyrophana</taxon>
    </lineage>
</organism>
<dbReference type="Proteomes" id="UP000790709">
    <property type="component" value="Unassembled WGS sequence"/>
</dbReference>
<comment type="caution">
    <text evidence="1">The sequence shown here is derived from an EMBL/GenBank/DDBJ whole genome shotgun (WGS) entry which is preliminary data.</text>
</comment>
<reference evidence="1" key="1">
    <citation type="journal article" date="2021" name="New Phytol.">
        <title>Evolutionary innovations through gain and loss of genes in the ectomycorrhizal Boletales.</title>
        <authorList>
            <person name="Wu G."/>
            <person name="Miyauchi S."/>
            <person name="Morin E."/>
            <person name="Kuo A."/>
            <person name="Drula E."/>
            <person name="Varga T."/>
            <person name="Kohler A."/>
            <person name="Feng B."/>
            <person name="Cao Y."/>
            <person name="Lipzen A."/>
            <person name="Daum C."/>
            <person name="Hundley H."/>
            <person name="Pangilinan J."/>
            <person name="Johnson J."/>
            <person name="Barry K."/>
            <person name="LaButti K."/>
            <person name="Ng V."/>
            <person name="Ahrendt S."/>
            <person name="Min B."/>
            <person name="Choi I.G."/>
            <person name="Park H."/>
            <person name="Plett J.M."/>
            <person name="Magnuson J."/>
            <person name="Spatafora J.W."/>
            <person name="Nagy L.G."/>
            <person name="Henrissat B."/>
            <person name="Grigoriev I.V."/>
            <person name="Yang Z.L."/>
            <person name="Xu J."/>
            <person name="Martin F.M."/>
        </authorList>
    </citation>
    <scope>NUCLEOTIDE SEQUENCE</scope>
    <source>
        <strain evidence="1">KUC20120723A-06</strain>
    </source>
</reference>
<proteinExistence type="predicted"/>
<accession>A0ACB8BX17</accession>
<name>A0ACB8BX17_9AGAM</name>
<evidence type="ECO:0000313" key="2">
    <source>
        <dbReference type="Proteomes" id="UP000790709"/>
    </source>
</evidence>
<protein>
    <submittedName>
        <fullName evidence="1">Uncharacterized protein</fullName>
    </submittedName>
</protein>
<evidence type="ECO:0000313" key="1">
    <source>
        <dbReference type="EMBL" id="KAH7929611.1"/>
    </source>
</evidence>
<dbReference type="EMBL" id="MU266339">
    <property type="protein sequence ID" value="KAH7929611.1"/>
    <property type="molecule type" value="Genomic_DNA"/>
</dbReference>
<gene>
    <name evidence="1" type="ORF">BV22DRAFT_1043738</name>
</gene>
<sequence>MTIHGYWRMQKTDRSIVWHNARENMYPHLLPGLKARTRGRKLRWARGRPPKKKEHLFRGAKRGFAMAIDVKHQVHPPARDKLKGPVLTVHDGFLSLACTLERCADPGNSGAYGFATYSIPTRNTFGTHAAKACQLIETKQGLPRLPCHRQAHWPVSGCLPHSFTGGRCGMEVLQRHEERLCRMPLFVVRVLGVLSSEEEMEVGTWEANSKVFQSS</sequence>